<dbReference type="PANTHER" id="PTHR32176:SF120">
    <property type="entry name" value="PATATIN"/>
    <property type="match status" value="1"/>
</dbReference>
<keyword evidence="2" id="KW-1185">Reference proteome</keyword>
<feature type="non-terminal residue" evidence="1">
    <location>
        <position position="1"/>
    </location>
</feature>
<protein>
    <submittedName>
        <fullName evidence="1">Uncharacterized protein</fullName>
    </submittedName>
</protein>
<comment type="caution">
    <text evidence="1">The sequence shown here is derived from an EMBL/GenBank/DDBJ whole genome shotgun (WGS) entry which is preliminary data.</text>
</comment>
<name>A0ABC8SLI6_9AQUA</name>
<accession>A0ABC8SLI6</accession>
<organism evidence="1 2">
    <name type="scientific">Ilex paraguariensis</name>
    <name type="common">yerba mate</name>
    <dbReference type="NCBI Taxonomy" id="185542"/>
    <lineage>
        <taxon>Eukaryota</taxon>
        <taxon>Viridiplantae</taxon>
        <taxon>Streptophyta</taxon>
        <taxon>Embryophyta</taxon>
        <taxon>Tracheophyta</taxon>
        <taxon>Spermatophyta</taxon>
        <taxon>Magnoliopsida</taxon>
        <taxon>eudicotyledons</taxon>
        <taxon>Gunneridae</taxon>
        <taxon>Pentapetalae</taxon>
        <taxon>asterids</taxon>
        <taxon>campanulids</taxon>
        <taxon>Aquifoliales</taxon>
        <taxon>Aquifoliaceae</taxon>
        <taxon>Ilex</taxon>
    </lineage>
</organism>
<dbReference type="AlphaFoldDB" id="A0ABC8SLI6"/>
<gene>
    <name evidence="1" type="ORF">ILEXP_LOCUS26646</name>
</gene>
<dbReference type="Proteomes" id="UP001642360">
    <property type="component" value="Unassembled WGS sequence"/>
</dbReference>
<dbReference type="PANTHER" id="PTHR32176">
    <property type="entry name" value="XYLOSE ISOMERASE"/>
    <property type="match status" value="1"/>
</dbReference>
<evidence type="ECO:0000313" key="2">
    <source>
        <dbReference type="Proteomes" id="UP001642360"/>
    </source>
</evidence>
<dbReference type="EMBL" id="CAUOFW020003103">
    <property type="protein sequence ID" value="CAK9158047.1"/>
    <property type="molecule type" value="Genomic_DNA"/>
</dbReference>
<dbReference type="SUPFAM" id="SSF52151">
    <property type="entry name" value="FabD/lysophospholipase-like"/>
    <property type="match status" value="1"/>
</dbReference>
<proteinExistence type="predicted"/>
<evidence type="ECO:0000313" key="1">
    <source>
        <dbReference type="EMBL" id="CAK9158047.1"/>
    </source>
</evidence>
<dbReference type="InterPro" id="IPR016035">
    <property type="entry name" value="Acyl_Trfase/lysoPLipase"/>
</dbReference>
<reference evidence="1 2" key="1">
    <citation type="submission" date="2024-02" db="EMBL/GenBank/DDBJ databases">
        <authorList>
            <person name="Vignale AGUSTIN F."/>
            <person name="Sosa J E."/>
            <person name="Modenutti C."/>
        </authorList>
    </citation>
    <scope>NUCLEOTIDE SEQUENCE [LARGE SCALE GENOMIC DNA]</scope>
</reference>
<sequence length="113" mass="12219">KNDANVAAKWGVLGWLTHGGSTPLVDVFTQSSSDMVDLLISTVFQSLQSEHNYIRIRDDTLSGEVLSVDVATATTKKLENLVKIGEGLLKKPVSKVNLDTGVYEASDQITITN</sequence>
<dbReference type="Gene3D" id="3.40.1090.10">
    <property type="entry name" value="Cytosolic phospholipase A2 catalytic domain"/>
    <property type="match status" value="1"/>
</dbReference>